<feature type="region of interest" description="Disordered" evidence="1">
    <location>
        <begin position="149"/>
        <end position="298"/>
    </location>
</feature>
<protein>
    <recommendedName>
        <fullName evidence="4">DUF1565 domain-containing protein</fullName>
    </recommendedName>
</protein>
<feature type="compositionally biased region" description="Gly residues" evidence="1">
    <location>
        <begin position="387"/>
        <end position="409"/>
    </location>
</feature>
<gene>
    <name evidence="2" type="ORF">GF068_36220</name>
</gene>
<dbReference type="RefSeq" id="WP_153824108.1">
    <property type="nucleotide sequence ID" value="NZ_WJIE01000016.1"/>
</dbReference>
<evidence type="ECO:0000256" key="1">
    <source>
        <dbReference type="SAM" id="MobiDB-lite"/>
    </source>
</evidence>
<dbReference type="AlphaFoldDB" id="A0A6N7Q3X1"/>
<feature type="region of interest" description="Disordered" evidence="1">
    <location>
        <begin position="360"/>
        <end position="452"/>
    </location>
</feature>
<proteinExistence type="predicted"/>
<dbReference type="Proteomes" id="UP000440224">
    <property type="component" value="Unassembled WGS sequence"/>
</dbReference>
<organism evidence="2 3">
    <name type="scientific">Polyangium spumosum</name>
    <dbReference type="NCBI Taxonomy" id="889282"/>
    <lineage>
        <taxon>Bacteria</taxon>
        <taxon>Pseudomonadati</taxon>
        <taxon>Myxococcota</taxon>
        <taxon>Polyangia</taxon>
        <taxon>Polyangiales</taxon>
        <taxon>Polyangiaceae</taxon>
        <taxon>Polyangium</taxon>
    </lineage>
</organism>
<name>A0A6N7Q3X1_9BACT</name>
<dbReference type="OrthoDB" id="5522089at2"/>
<evidence type="ECO:0000313" key="3">
    <source>
        <dbReference type="Proteomes" id="UP000440224"/>
    </source>
</evidence>
<feature type="compositionally biased region" description="Gly residues" evidence="1">
    <location>
        <begin position="431"/>
        <end position="440"/>
    </location>
</feature>
<accession>A0A6N7Q3X1</accession>
<feature type="compositionally biased region" description="Gly residues" evidence="1">
    <location>
        <begin position="286"/>
        <end position="298"/>
    </location>
</feature>
<comment type="caution">
    <text evidence="2">The sequence shown here is derived from an EMBL/GenBank/DDBJ whole genome shotgun (WGS) entry which is preliminary data.</text>
</comment>
<feature type="compositionally biased region" description="Gly residues" evidence="1">
    <location>
        <begin position="360"/>
        <end position="377"/>
    </location>
</feature>
<reference evidence="2 3" key="1">
    <citation type="submission" date="2019-10" db="EMBL/GenBank/DDBJ databases">
        <title>A soil myxobacterium in the family Polyangiaceae.</title>
        <authorList>
            <person name="Li Y."/>
            <person name="Wang J."/>
        </authorList>
    </citation>
    <scope>NUCLEOTIDE SEQUENCE [LARGE SCALE GENOMIC DNA]</scope>
    <source>
        <strain evidence="2 3">DSM 14734</strain>
    </source>
</reference>
<evidence type="ECO:0008006" key="4">
    <source>
        <dbReference type="Google" id="ProtNLM"/>
    </source>
</evidence>
<dbReference type="EMBL" id="WJIE01000016">
    <property type="protein sequence ID" value="MRG97335.1"/>
    <property type="molecule type" value="Genomic_DNA"/>
</dbReference>
<sequence length="452" mass="42181">MLRDACGFFVGAAKGDDSNPNAGTEATPFRTLGAALAAAKGKASRIYLCGDYAERVDVPAGMSIFGGLDCSNAEWRYDASKKAKINPAAPASPEEVQASLRVVGSGITQLEDLRIEAANATLPGGSSIAVIVNGATVDFARTEVIARDGAAGEQGATPTDDIGPTNADDPLIRGNPGQNACMGGAGGNPGAMPKVNPICGESSGGKGGNGQETTGDAGGDGVPAPTPNPSNRGIGGLGDTGAEDCELGQPGANGTSLGDGAGAQGDGSLDATKGYAGESGTPGMKGTVGQGGGGGGGSKGKTSCFGASGGSGGAGGCGGNGGLGGMPGGASIGIVGIGATMSFNMVDIITGTGGKGGDGGFGQAGGLGGNPGNGGNGASSPPTPPGCNGGKGGNGGNGGTGGGGRGGHSIGIASKGGNVSQEGVTIMTGSPGNGGNGGTAAAGLNTPTHTFP</sequence>
<evidence type="ECO:0000313" key="2">
    <source>
        <dbReference type="EMBL" id="MRG97335.1"/>
    </source>
</evidence>
<keyword evidence="3" id="KW-1185">Reference proteome</keyword>
<feature type="compositionally biased region" description="Gly residues" evidence="1">
    <location>
        <begin position="202"/>
        <end position="221"/>
    </location>
</feature>